<evidence type="ECO:0000256" key="1">
    <source>
        <dbReference type="ARBA" id="ARBA00004141"/>
    </source>
</evidence>
<dbReference type="InterPro" id="IPR027359">
    <property type="entry name" value="Volt_channel_dom_sf"/>
</dbReference>
<evidence type="ECO:0000256" key="10">
    <source>
        <dbReference type="ARBA" id="ARBA00023136"/>
    </source>
</evidence>
<feature type="transmembrane region" description="Helical" evidence="12">
    <location>
        <begin position="218"/>
        <end position="238"/>
    </location>
</feature>
<keyword evidence="10 12" id="KW-0472">Membrane</keyword>
<feature type="domain" description="Ion transport" evidence="13">
    <location>
        <begin position="24"/>
        <end position="246"/>
    </location>
</feature>
<feature type="transmembrane region" description="Helical" evidence="12">
    <location>
        <begin position="21"/>
        <end position="43"/>
    </location>
</feature>
<dbReference type="GO" id="GO:0005249">
    <property type="term" value="F:voltage-gated potassium channel activity"/>
    <property type="evidence" value="ECO:0007669"/>
    <property type="project" value="InterPro"/>
</dbReference>
<evidence type="ECO:0000259" key="13">
    <source>
        <dbReference type="Pfam" id="PF00520"/>
    </source>
</evidence>
<protein>
    <recommendedName>
        <fullName evidence="13">Ion transport domain-containing protein</fullName>
    </recommendedName>
</protein>
<dbReference type="PRINTS" id="PR00169">
    <property type="entry name" value="KCHANNEL"/>
</dbReference>
<dbReference type="STRING" id="1048983.EL17_16850"/>
<comment type="caution">
    <text evidence="14">The sequence shown here is derived from an EMBL/GenBank/DDBJ whole genome shotgun (WGS) entry which is preliminary data.</text>
</comment>
<evidence type="ECO:0000256" key="5">
    <source>
        <dbReference type="ARBA" id="ARBA00022826"/>
    </source>
</evidence>
<dbReference type="Gene3D" id="1.20.120.350">
    <property type="entry name" value="Voltage-gated potassium channels. Chain C"/>
    <property type="match status" value="1"/>
</dbReference>
<dbReference type="Pfam" id="PF00520">
    <property type="entry name" value="Ion_trans"/>
    <property type="match status" value="1"/>
</dbReference>
<dbReference type="AlphaFoldDB" id="A0A074LF43"/>
<accession>A0A074LF43</accession>
<dbReference type="EMBL" id="JMIH01000024">
    <property type="protein sequence ID" value="KEO72412.1"/>
    <property type="molecule type" value="Genomic_DNA"/>
</dbReference>
<dbReference type="GO" id="GO:0008076">
    <property type="term" value="C:voltage-gated potassium channel complex"/>
    <property type="evidence" value="ECO:0007669"/>
    <property type="project" value="InterPro"/>
</dbReference>
<keyword evidence="5" id="KW-0631">Potassium channel</keyword>
<evidence type="ECO:0000256" key="8">
    <source>
        <dbReference type="ARBA" id="ARBA00022989"/>
    </source>
</evidence>
<name>A0A074LF43_9BACT</name>
<organism evidence="14 15">
    <name type="scientific">Anditalea andensis</name>
    <dbReference type="NCBI Taxonomy" id="1048983"/>
    <lineage>
        <taxon>Bacteria</taxon>
        <taxon>Pseudomonadati</taxon>
        <taxon>Bacteroidota</taxon>
        <taxon>Cytophagia</taxon>
        <taxon>Cytophagales</taxon>
        <taxon>Cytophagaceae</taxon>
        <taxon>Anditalea</taxon>
    </lineage>
</organism>
<keyword evidence="4 12" id="KW-0812">Transmembrane</keyword>
<evidence type="ECO:0000256" key="3">
    <source>
        <dbReference type="ARBA" id="ARBA00022538"/>
    </source>
</evidence>
<feature type="transmembrane region" description="Helical" evidence="12">
    <location>
        <begin position="157"/>
        <end position="178"/>
    </location>
</feature>
<sequence length="257" mass="30172">MNSLRKKIFILLSSPDEDHTASWYVNLFLILLIFFNVLSIILRSVRTYYELYPDFFHWFEIFSVVIFTIEYLLRIWTADLHEDHGNAPKGNIRFAFTPLMIIDLLAILPFYLPFLGIDLRFMRILRLFRVFRLVRLIRFTQALHLIYRVYAKRIELLIIFSIAAVFALVMGSVMLYYVEHPLQPEAFQDIPKTMWWVMGILTTVGFGEISPISPWGRFIVMMLAFFGVLLFAFAAAVISSGFTEVMDEVRQDKTEVL</sequence>
<keyword evidence="2" id="KW-0813">Transport</keyword>
<feature type="transmembrane region" description="Helical" evidence="12">
    <location>
        <begin position="94"/>
        <end position="112"/>
    </location>
</feature>
<evidence type="ECO:0000313" key="14">
    <source>
        <dbReference type="EMBL" id="KEO72412.1"/>
    </source>
</evidence>
<dbReference type="SUPFAM" id="SSF81324">
    <property type="entry name" value="Voltage-gated potassium channels"/>
    <property type="match status" value="1"/>
</dbReference>
<dbReference type="RefSeq" id="WP_035076920.1">
    <property type="nucleotide sequence ID" value="NZ_JMIH01000024.1"/>
</dbReference>
<reference evidence="14 15" key="1">
    <citation type="submission" date="2014-04" db="EMBL/GenBank/DDBJ databases">
        <title>Characterization and application of a salt tolerant electro-active bacterium.</title>
        <authorList>
            <person name="Yang L."/>
            <person name="Wei S."/>
            <person name="Tay Q.X.M."/>
        </authorList>
    </citation>
    <scope>NUCLEOTIDE SEQUENCE [LARGE SCALE GENOMIC DNA]</scope>
    <source>
        <strain evidence="14 15">LY1</strain>
    </source>
</reference>
<keyword evidence="9" id="KW-0406">Ion transport</keyword>
<dbReference type="InterPro" id="IPR005821">
    <property type="entry name" value="Ion_trans_dom"/>
</dbReference>
<keyword evidence="3" id="KW-0633">Potassium transport</keyword>
<evidence type="ECO:0000256" key="12">
    <source>
        <dbReference type="SAM" id="Phobius"/>
    </source>
</evidence>
<keyword evidence="15" id="KW-1185">Reference proteome</keyword>
<evidence type="ECO:0000256" key="2">
    <source>
        <dbReference type="ARBA" id="ARBA00022448"/>
    </source>
</evidence>
<dbReference type="PANTHER" id="PTHR11537">
    <property type="entry name" value="VOLTAGE-GATED POTASSIUM CHANNEL"/>
    <property type="match status" value="1"/>
</dbReference>
<keyword evidence="6" id="KW-0851">Voltage-gated channel</keyword>
<dbReference type="OrthoDB" id="9799090at2"/>
<gene>
    <name evidence="14" type="ORF">EL17_16850</name>
</gene>
<dbReference type="InterPro" id="IPR028325">
    <property type="entry name" value="VG_K_chnl"/>
</dbReference>
<evidence type="ECO:0000256" key="6">
    <source>
        <dbReference type="ARBA" id="ARBA00022882"/>
    </source>
</evidence>
<keyword evidence="8 12" id="KW-1133">Transmembrane helix</keyword>
<dbReference type="GO" id="GO:0001508">
    <property type="term" value="P:action potential"/>
    <property type="evidence" value="ECO:0007669"/>
    <property type="project" value="TreeGrafter"/>
</dbReference>
<keyword evidence="11" id="KW-0407">Ion channel</keyword>
<evidence type="ECO:0000256" key="7">
    <source>
        <dbReference type="ARBA" id="ARBA00022958"/>
    </source>
</evidence>
<comment type="subcellular location">
    <subcellularLocation>
        <location evidence="1">Membrane</location>
        <topology evidence="1">Multi-pass membrane protein</topology>
    </subcellularLocation>
</comment>
<evidence type="ECO:0000256" key="9">
    <source>
        <dbReference type="ARBA" id="ARBA00023065"/>
    </source>
</evidence>
<keyword evidence="7" id="KW-0630">Potassium</keyword>
<dbReference type="eggNOG" id="COG2905">
    <property type="taxonomic scope" value="Bacteria"/>
</dbReference>
<feature type="transmembrane region" description="Helical" evidence="12">
    <location>
        <begin position="193"/>
        <end position="211"/>
    </location>
</feature>
<proteinExistence type="predicted"/>
<evidence type="ECO:0000256" key="4">
    <source>
        <dbReference type="ARBA" id="ARBA00022692"/>
    </source>
</evidence>
<dbReference type="Proteomes" id="UP000027821">
    <property type="component" value="Unassembled WGS sequence"/>
</dbReference>
<dbReference type="PANTHER" id="PTHR11537:SF254">
    <property type="entry name" value="POTASSIUM VOLTAGE-GATED CHANNEL PROTEIN SHAB"/>
    <property type="match status" value="1"/>
</dbReference>
<feature type="transmembrane region" description="Helical" evidence="12">
    <location>
        <begin position="55"/>
        <end position="73"/>
    </location>
</feature>
<dbReference type="Gene3D" id="1.10.287.70">
    <property type="match status" value="1"/>
</dbReference>
<evidence type="ECO:0000256" key="11">
    <source>
        <dbReference type="ARBA" id="ARBA00023303"/>
    </source>
</evidence>
<evidence type="ECO:0000313" key="15">
    <source>
        <dbReference type="Proteomes" id="UP000027821"/>
    </source>
</evidence>